<keyword evidence="3" id="KW-0175">Coiled coil</keyword>
<dbReference type="InterPro" id="IPR027417">
    <property type="entry name" value="P-loop_NTPase"/>
</dbReference>
<dbReference type="PANTHER" id="PTHR42855:SF2">
    <property type="entry name" value="DRUG RESISTANCE ABC TRANSPORTER,ATP-BINDING PROTEIN"/>
    <property type="match status" value="1"/>
</dbReference>
<keyword evidence="2 5" id="KW-0067">ATP-binding</keyword>
<reference evidence="6" key="1">
    <citation type="submission" date="2016-01" db="EMBL/GenBank/DDBJ databases">
        <authorList>
            <person name="Mitreva M."/>
            <person name="Pepin K.H."/>
            <person name="Mihindukulasuriya K.A."/>
            <person name="Fulton R."/>
            <person name="Fronick C."/>
            <person name="O'Laughlin M."/>
            <person name="Miner T."/>
            <person name="Herter B."/>
            <person name="Rosa B.A."/>
            <person name="Cordes M."/>
            <person name="Tomlinson C."/>
            <person name="Wollam A."/>
            <person name="Palsikar V.B."/>
            <person name="Mardis E.R."/>
            <person name="Wilson R.K."/>
        </authorList>
    </citation>
    <scope>NUCLEOTIDE SEQUENCE [LARGE SCALE GENOMIC DNA]</scope>
    <source>
        <strain evidence="6">DNF00896</strain>
    </source>
</reference>
<dbReference type="Gene3D" id="1.10.287.380">
    <property type="entry name" value="Valyl-tRNA synthetase, C-terminal domain"/>
    <property type="match status" value="1"/>
</dbReference>
<sequence>MYRIYLFVLYSKEANCLILNATNISKSFGSNEIIKDATFLVNEHEKVAIVGVNGAGKTTLLKILTGEESADSGSITLAKDAKLGYLRQINNVDSALSIIDELYTVIEPILNMEKRMSQMQEDMKHLTGSELEELYSSYTALTHSYELMDGYAAKSRVVGILKGLGFEEADFDRKINTLSGGQKTRVFLAKLLLEEPDIILLDEPTNHLDLRSIEWLESYLLNYKGAVIIVSHDRYFLDKIVSKVIDIENGNVQMYLGNYTDFSNKKQMLLDARMKEYMNQQQEIKHQEAVITKLKQFNREKSIKRAESRQKQLEKIERVEAPQTYSENMRLSLDISKESGKDVLTVHNLSKSFDHKKLFWDINFEIKRGERVAIIGDNGTGKTTLLKIINGLLEPDTGEVIYGSNVSVAYYDQEHQVLHMDKTLFDELSDTYPEMTNTQIRNILAAFLFTGEDVYKKIADLSGGERGRVSLVKLMLSKANFLLLDEPTNHLDIVSKDVLENALNNFPGTVCYVSHDRYFINKTATRILDLTENRLLNYIGNYDYYIEKREAVEEAANLTSTEQAEKPADVSESKKEWIDNKTALAQKKKIKNALNKCEKEISEIEDKLQSIDEEFANPENASNVGKLMELQKQKESLEKRLDKLMEDWEELTLQTEE</sequence>
<name>A0A133ZN34_9FIRM</name>
<feature type="domain" description="ABC transporter" evidence="4">
    <location>
        <begin position="344"/>
        <end position="558"/>
    </location>
</feature>
<comment type="caution">
    <text evidence="5">The sequence shown here is derived from an EMBL/GenBank/DDBJ whole genome shotgun (WGS) entry which is preliminary data.</text>
</comment>
<evidence type="ECO:0000256" key="1">
    <source>
        <dbReference type="ARBA" id="ARBA00022741"/>
    </source>
</evidence>
<dbReference type="InterPro" id="IPR003593">
    <property type="entry name" value="AAA+_ATPase"/>
</dbReference>
<dbReference type="InterPro" id="IPR017871">
    <property type="entry name" value="ABC_transporter-like_CS"/>
</dbReference>
<evidence type="ECO:0000313" key="5">
    <source>
        <dbReference type="EMBL" id="KXB56822.1"/>
    </source>
</evidence>
<dbReference type="PROSITE" id="PS50893">
    <property type="entry name" value="ABC_TRANSPORTER_2"/>
    <property type="match status" value="2"/>
</dbReference>
<organism evidence="5 6">
    <name type="scientific">Lachnoanaerobaculum saburreum</name>
    <dbReference type="NCBI Taxonomy" id="467210"/>
    <lineage>
        <taxon>Bacteria</taxon>
        <taxon>Bacillati</taxon>
        <taxon>Bacillota</taxon>
        <taxon>Clostridia</taxon>
        <taxon>Lachnospirales</taxon>
        <taxon>Lachnospiraceae</taxon>
        <taxon>Lachnoanaerobaculum</taxon>
    </lineage>
</organism>
<evidence type="ECO:0000259" key="4">
    <source>
        <dbReference type="PROSITE" id="PS50893"/>
    </source>
</evidence>
<keyword evidence="6" id="KW-1185">Reference proteome</keyword>
<feature type="coiled-coil region" evidence="3">
    <location>
        <begin position="580"/>
        <end position="654"/>
    </location>
</feature>
<dbReference type="FunFam" id="3.40.50.300:FF:000309">
    <property type="entry name" value="ABC transporter ATP-binding protein"/>
    <property type="match status" value="1"/>
</dbReference>
<dbReference type="EMBL" id="LSDA01000099">
    <property type="protein sequence ID" value="KXB56822.1"/>
    <property type="molecule type" value="Genomic_DNA"/>
</dbReference>
<dbReference type="InterPro" id="IPR051309">
    <property type="entry name" value="ABCF_ATPase"/>
</dbReference>
<protein>
    <submittedName>
        <fullName evidence="5">ABC transporter, ATP-binding protein</fullName>
    </submittedName>
</protein>
<keyword evidence="1" id="KW-0547">Nucleotide-binding</keyword>
<dbReference type="PANTHER" id="PTHR42855">
    <property type="entry name" value="ABC TRANSPORTER ATP-BINDING SUBUNIT"/>
    <property type="match status" value="1"/>
</dbReference>
<gene>
    <name evidence="5" type="ORF">HMPREF1866_01732</name>
</gene>
<dbReference type="CDD" id="cd03221">
    <property type="entry name" value="ABCF_EF-3"/>
    <property type="match status" value="2"/>
</dbReference>
<dbReference type="AlphaFoldDB" id="A0A133ZN34"/>
<evidence type="ECO:0000256" key="3">
    <source>
        <dbReference type="SAM" id="Coils"/>
    </source>
</evidence>
<dbReference type="NCBIfam" id="NF000355">
    <property type="entry name" value="ribo_prot_ABC_F"/>
    <property type="match status" value="1"/>
</dbReference>
<accession>A0A133ZN34</accession>
<dbReference type="Gene3D" id="3.40.50.300">
    <property type="entry name" value="P-loop containing nucleotide triphosphate hydrolases"/>
    <property type="match status" value="2"/>
</dbReference>
<dbReference type="InterPro" id="IPR032781">
    <property type="entry name" value="ABC_tran_Xtn"/>
</dbReference>
<evidence type="ECO:0000313" key="6">
    <source>
        <dbReference type="Proteomes" id="UP000070394"/>
    </source>
</evidence>
<dbReference type="SMART" id="SM00382">
    <property type="entry name" value="AAA"/>
    <property type="match status" value="2"/>
</dbReference>
<dbReference type="SUPFAM" id="SSF52540">
    <property type="entry name" value="P-loop containing nucleoside triphosphate hydrolases"/>
    <property type="match status" value="2"/>
</dbReference>
<dbReference type="GO" id="GO:0016887">
    <property type="term" value="F:ATP hydrolysis activity"/>
    <property type="evidence" value="ECO:0007669"/>
    <property type="project" value="InterPro"/>
</dbReference>
<dbReference type="Pfam" id="PF12848">
    <property type="entry name" value="ABC_tran_Xtn"/>
    <property type="match status" value="1"/>
</dbReference>
<dbReference type="PATRIC" id="fig|467210.3.peg.1718"/>
<dbReference type="InterPro" id="IPR037118">
    <property type="entry name" value="Val-tRNA_synth_C_sf"/>
</dbReference>
<feature type="domain" description="ABC transporter" evidence="4">
    <location>
        <begin position="19"/>
        <end position="274"/>
    </location>
</feature>
<dbReference type="GO" id="GO:0003677">
    <property type="term" value="F:DNA binding"/>
    <property type="evidence" value="ECO:0007669"/>
    <property type="project" value="InterPro"/>
</dbReference>
<dbReference type="Pfam" id="PF16326">
    <property type="entry name" value="ABC_tran_CTD"/>
    <property type="match status" value="1"/>
</dbReference>
<dbReference type="GO" id="GO:0005524">
    <property type="term" value="F:ATP binding"/>
    <property type="evidence" value="ECO:0007669"/>
    <property type="project" value="UniProtKB-KW"/>
</dbReference>
<dbReference type="PROSITE" id="PS00211">
    <property type="entry name" value="ABC_TRANSPORTER_1"/>
    <property type="match status" value="1"/>
</dbReference>
<dbReference type="InterPro" id="IPR003439">
    <property type="entry name" value="ABC_transporter-like_ATP-bd"/>
</dbReference>
<evidence type="ECO:0000256" key="2">
    <source>
        <dbReference type="ARBA" id="ARBA00022840"/>
    </source>
</evidence>
<proteinExistence type="predicted"/>
<dbReference type="InterPro" id="IPR032524">
    <property type="entry name" value="ABC_tran_C"/>
</dbReference>
<dbReference type="Pfam" id="PF00005">
    <property type="entry name" value="ABC_tran"/>
    <property type="match status" value="2"/>
</dbReference>
<dbReference type="Proteomes" id="UP000070394">
    <property type="component" value="Unassembled WGS sequence"/>
</dbReference>
<dbReference type="STRING" id="467210.HMPREF1866_01732"/>